<feature type="chain" id="PRO_5010363710" evidence="2">
    <location>
        <begin position="23"/>
        <end position="205"/>
    </location>
</feature>
<keyword evidence="5" id="KW-1185">Reference proteome</keyword>
<keyword evidence="1 2" id="KW-0732">Signal</keyword>
<evidence type="ECO:0000256" key="2">
    <source>
        <dbReference type="SAM" id="SignalP"/>
    </source>
</evidence>
<dbReference type="Pfam" id="PF13505">
    <property type="entry name" value="OMP_b-brl"/>
    <property type="match status" value="1"/>
</dbReference>
<proteinExistence type="predicted"/>
<organism evidence="4 5">
    <name type="scientific">Thiohalorhabdus denitrificans</name>
    <dbReference type="NCBI Taxonomy" id="381306"/>
    <lineage>
        <taxon>Bacteria</taxon>
        <taxon>Pseudomonadati</taxon>
        <taxon>Pseudomonadota</taxon>
        <taxon>Gammaproteobacteria</taxon>
        <taxon>Thiohalorhabdales</taxon>
        <taxon>Thiohalorhabdaceae</taxon>
        <taxon>Thiohalorhabdus</taxon>
    </lineage>
</organism>
<evidence type="ECO:0000256" key="1">
    <source>
        <dbReference type="ARBA" id="ARBA00022729"/>
    </source>
</evidence>
<reference evidence="5" key="1">
    <citation type="submission" date="2016-10" db="EMBL/GenBank/DDBJ databases">
        <authorList>
            <person name="Varghese N."/>
        </authorList>
    </citation>
    <scope>NUCLEOTIDE SEQUENCE [LARGE SCALE GENOMIC DNA]</scope>
    <source>
        <strain evidence="5">HL 19</strain>
    </source>
</reference>
<dbReference type="InterPro" id="IPR027385">
    <property type="entry name" value="Beta-barrel_OMP"/>
</dbReference>
<accession>A0A1G5ESN1</accession>
<sequence>MRTHYRVFGLGAALLLAPGAVAAQGSNPAPGWQGFYLGGGVGDFQYEEEGEVQDVQYSFDESDTAYKLFAGYRFLPFLGVELAYADLGEPGGGIDEDVLGDRLDADADAWFGYVTGYLPVADAFDFFGKVGVAAWEVDTDLDTGPNQADLGVSHDGTDFAWGLGAQVNLPANVSIRGEYERIELGDDGNRDRDASLISASVLFHF</sequence>
<dbReference type="SUPFAM" id="SSF56925">
    <property type="entry name" value="OMPA-like"/>
    <property type="match status" value="1"/>
</dbReference>
<evidence type="ECO:0000259" key="3">
    <source>
        <dbReference type="Pfam" id="PF13505"/>
    </source>
</evidence>
<dbReference type="Gene3D" id="2.40.160.20">
    <property type="match status" value="1"/>
</dbReference>
<dbReference type="RefSeq" id="WP_054965098.1">
    <property type="nucleotide sequence ID" value="NZ_FMUN01000004.1"/>
</dbReference>
<evidence type="ECO:0000313" key="5">
    <source>
        <dbReference type="Proteomes" id="UP000183104"/>
    </source>
</evidence>
<dbReference type="Proteomes" id="UP000183104">
    <property type="component" value="Unassembled WGS sequence"/>
</dbReference>
<feature type="domain" description="Outer membrane protein beta-barrel" evidence="3">
    <location>
        <begin position="14"/>
        <end position="205"/>
    </location>
</feature>
<dbReference type="AlphaFoldDB" id="A0A1G5ESN1"/>
<dbReference type="InterPro" id="IPR011250">
    <property type="entry name" value="OMP/PagP_B-barrel"/>
</dbReference>
<gene>
    <name evidence="4" type="ORF">SAMN05661077_1758</name>
</gene>
<evidence type="ECO:0000313" key="4">
    <source>
        <dbReference type="EMBL" id="SCY30009.1"/>
    </source>
</evidence>
<feature type="signal peptide" evidence="2">
    <location>
        <begin position="1"/>
        <end position="22"/>
    </location>
</feature>
<protein>
    <submittedName>
        <fullName evidence="4">OmpA-OmpF porin, OOP family</fullName>
    </submittedName>
</protein>
<dbReference type="EMBL" id="FMUN01000004">
    <property type="protein sequence ID" value="SCY30009.1"/>
    <property type="molecule type" value="Genomic_DNA"/>
</dbReference>
<name>A0A1G5ESN1_9GAMM</name>